<name>A0A1Y3PFC7_9BACI</name>
<dbReference type="Proteomes" id="UP000196475">
    <property type="component" value="Unassembled WGS sequence"/>
</dbReference>
<protein>
    <submittedName>
        <fullName evidence="1">Uncharacterized protein</fullName>
    </submittedName>
</protein>
<accession>A0A1Y3PFC7</accession>
<dbReference type="EMBL" id="LZRT01000094">
    <property type="protein sequence ID" value="OUM86013.1"/>
    <property type="molecule type" value="Genomic_DNA"/>
</dbReference>
<proteinExistence type="predicted"/>
<evidence type="ECO:0000313" key="1">
    <source>
        <dbReference type="EMBL" id="OUM86013.1"/>
    </source>
</evidence>
<sequence>MLRNKYFSSKSSIIIFSLLLLALALMCREFFIHTHLPETVVKRDVETKEVEMIVNPEEYVKQCKFDIPEQAKVVGAAIVRLNENETVPSKTNRGDSQIPWGIPYYYVENIEISESCETEVPPRSSAMGPGTLKTYLNEGVPATWNSNTRIRADKVSKELGFDVTMTYEVSTSHTIHIPVDKTYELAAYLIYELYNFDVYYSPIIGSDYHAGSGQAQKPSGVCFVWYEI</sequence>
<gene>
    <name evidence="1" type="ORF">BAA01_01230</name>
</gene>
<dbReference type="AlphaFoldDB" id="A0A1Y3PFC7"/>
<evidence type="ECO:0000313" key="2">
    <source>
        <dbReference type="Proteomes" id="UP000196475"/>
    </source>
</evidence>
<organism evidence="1 2">
    <name type="scientific">Bacillus thermozeamaize</name>
    <dbReference type="NCBI Taxonomy" id="230954"/>
    <lineage>
        <taxon>Bacteria</taxon>
        <taxon>Bacillati</taxon>
        <taxon>Bacillota</taxon>
        <taxon>Bacilli</taxon>
        <taxon>Bacillales</taxon>
        <taxon>Bacillaceae</taxon>
        <taxon>Bacillus</taxon>
    </lineage>
</organism>
<reference evidence="2" key="1">
    <citation type="submission" date="2016-06" db="EMBL/GenBank/DDBJ databases">
        <authorList>
            <person name="Nascimento L."/>
            <person name="Pereira R.V."/>
            <person name="Martins L.F."/>
            <person name="Quaggio R.B."/>
            <person name="Silva A.M."/>
            <person name="Setubal J.C."/>
        </authorList>
    </citation>
    <scope>NUCLEOTIDE SEQUENCE [LARGE SCALE GENOMIC DNA]</scope>
</reference>
<comment type="caution">
    <text evidence="1">The sequence shown here is derived from an EMBL/GenBank/DDBJ whole genome shotgun (WGS) entry which is preliminary data.</text>
</comment>